<dbReference type="OrthoDB" id="5294844at2"/>
<dbReference type="KEGG" id="bxb:DR64_1291"/>
<dbReference type="GO" id="GO:0008410">
    <property type="term" value="F:CoA-transferase activity"/>
    <property type="evidence" value="ECO:0007669"/>
    <property type="project" value="TreeGrafter"/>
</dbReference>
<evidence type="ECO:0000313" key="3">
    <source>
        <dbReference type="Proteomes" id="UP000001817"/>
    </source>
</evidence>
<dbReference type="KEGG" id="bxe:Bxe_A3594"/>
<dbReference type="PANTHER" id="PTHR48207:SF4">
    <property type="entry name" value="BLL6097 PROTEIN"/>
    <property type="match status" value="1"/>
</dbReference>
<accession>Q143U4</accession>
<dbReference type="PATRIC" id="fig|266265.5.peg.872"/>
<dbReference type="eggNOG" id="COG1804">
    <property type="taxonomic scope" value="Bacteria"/>
</dbReference>
<evidence type="ECO:0000313" key="2">
    <source>
        <dbReference type="EMBL" id="ABE29395.1"/>
    </source>
</evidence>
<dbReference type="InterPro" id="IPR050483">
    <property type="entry name" value="CoA-transferase_III_domain"/>
</dbReference>
<name>Q143U4_PARXL</name>
<gene>
    <name evidence="2" type="ORF">Bxe_A3594</name>
</gene>
<dbReference type="Gene3D" id="3.30.1540.10">
    <property type="entry name" value="formyl-coa transferase, domain 3"/>
    <property type="match status" value="1"/>
</dbReference>
<dbReference type="AlphaFoldDB" id="Q143U4"/>
<dbReference type="InterPro" id="IPR003673">
    <property type="entry name" value="CoA-Trfase_fam_III"/>
</dbReference>
<evidence type="ECO:0000256" key="1">
    <source>
        <dbReference type="ARBA" id="ARBA00022679"/>
    </source>
</evidence>
<keyword evidence="3" id="KW-1185">Reference proteome</keyword>
<dbReference type="RefSeq" id="WP_011487165.1">
    <property type="nucleotide sequence ID" value="NC_007951.1"/>
</dbReference>
<dbReference type="Gene3D" id="3.40.50.10540">
    <property type="entry name" value="Crotonobetainyl-coa:carnitine coa-transferase, domain 1"/>
    <property type="match status" value="1"/>
</dbReference>
<dbReference type="STRING" id="266265.Bxe_A3594"/>
<reference evidence="2 3" key="1">
    <citation type="journal article" date="2006" name="Proc. Natl. Acad. Sci. U.S.A.">
        <title>Burkholderia xenovorans LB400 harbors a multi-replicon, 9.73-Mbp genome shaped for versatility.</title>
        <authorList>
            <person name="Chain P.S."/>
            <person name="Denef V.J."/>
            <person name="Konstantinidis K.T."/>
            <person name="Vergez L.M."/>
            <person name="Agullo L."/>
            <person name="Reyes V.L."/>
            <person name="Hauser L."/>
            <person name="Cordova M."/>
            <person name="Gomez L."/>
            <person name="Gonzalez M."/>
            <person name="Land M."/>
            <person name="Lao V."/>
            <person name="Larimer F."/>
            <person name="LiPuma J.J."/>
            <person name="Mahenthiralingam E."/>
            <person name="Malfatti S.A."/>
            <person name="Marx C.J."/>
            <person name="Parnell J.J."/>
            <person name="Ramette A."/>
            <person name="Richardson P."/>
            <person name="Seeger M."/>
            <person name="Smith D."/>
            <person name="Spilker T."/>
            <person name="Sul W.J."/>
            <person name="Tsoi T.V."/>
            <person name="Ulrich L.E."/>
            <person name="Zhulin I.B."/>
            <person name="Tiedje J.M."/>
        </authorList>
    </citation>
    <scope>NUCLEOTIDE SEQUENCE [LARGE SCALE GENOMIC DNA]</scope>
    <source>
        <strain evidence="2 3">LB400</strain>
    </source>
</reference>
<dbReference type="InterPro" id="IPR044855">
    <property type="entry name" value="CoA-Trfase_III_dom3_sf"/>
</dbReference>
<dbReference type="PANTHER" id="PTHR48207">
    <property type="entry name" value="SUCCINATE--HYDROXYMETHYLGLUTARATE COA-TRANSFERASE"/>
    <property type="match status" value="1"/>
</dbReference>
<dbReference type="InterPro" id="IPR023606">
    <property type="entry name" value="CoA-Trfase_III_dom_1_sf"/>
</dbReference>
<sequence>MNDINRQRGEAHGEAAGPQGPLLGLRVIDFTHFVAGPYATMLLADLGAEVIKIENPERGDEFRHYPPYSEKLNGEGSPFLWVNRNKKSLAVNMKSTHGLRIVKELIRGADIVVENFSRGVMERFGLDYETVSSDNPGLIFCSVSAYGDGGTGTTRVGFDPIAQAESGFMSLNGYADREGVRAGASVIDISTAMMASNAILAAVVERQRTGKGQRVETSLYATAMTMIGYAPSQTLMDPDWVSTRHGNSSPDTAPTGVYYASDGPIYIACTSTAIYQRLFTLIGREDLANDASLIVKKNRLAARDQLNTALNAVLATNTVEHWMPRLLAARIPAGPVRTIAEAIRSPEAEELNIVSWIAHPTAGKVPNIRLPITLSRSPLAAPVAAPALGQHTRYVLRHTLGYDEGQIDMLERAGAFGESGLAPEDTAAAARCPFLNAAL</sequence>
<dbReference type="EMBL" id="CP000270">
    <property type="protein sequence ID" value="ABE29395.1"/>
    <property type="molecule type" value="Genomic_DNA"/>
</dbReference>
<dbReference type="Pfam" id="PF02515">
    <property type="entry name" value="CoA_transf_3"/>
    <property type="match status" value="1"/>
</dbReference>
<dbReference type="Proteomes" id="UP000001817">
    <property type="component" value="Chromosome 1"/>
</dbReference>
<proteinExistence type="predicted"/>
<protein>
    <submittedName>
        <fullName evidence="2">Uncharacterized protein</fullName>
    </submittedName>
</protein>
<dbReference type="SUPFAM" id="SSF89796">
    <property type="entry name" value="CoA-transferase family III (CaiB/BaiF)"/>
    <property type="match status" value="1"/>
</dbReference>
<keyword evidence="1" id="KW-0808">Transferase</keyword>
<organism evidence="2 3">
    <name type="scientific">Paraburkholderia xenovorans (strain LB400)</name>
    <dbReference type="NCBI Taxonomy" id="266265"/>
    <lineage>
        <taxon>Bacteria</taxon>
        <taxon>Pseudomonadati</taxon>
        <taxon>Pseudomonadota</taxon>
        <taxon>Betaproteobacteria</taxon>
        <taxon>Burkholderiales</taxon>
        <taxon>Burkholderiaceae</taxon>
        <taxon>Paraburkholderia</taxon>
    </lineage>
</organism>